<feature type="transmembrane region" description="Helical" evidence="7">
    <location>
        <begin position="117"/>
        <end position="137"/>
    </location>
</feature>
<comment type="subcellular location">
    <subcellularLocation>
        <location evidence="1">Membrane</location>
        <topology evidence="1">Multi-pass membrane protein</topology>
    </subcellularLocation>
</comment>
<feature type="transmembrane region" description="Helical" evidence="7">
    <location>
        <begin position="170"/>
        <end position="188"/>
    </location>
</feature>
<evidence type="ECO:0000256" key="6">
    <source>
        <dbReference type="ARBA" id="ARBA00023136"/>
    </source>
</evidence>
<name>A0A7X6N5Y6_9LACO</name>
<feature type="transmembrane region" description="Helical" evidence="7">
    <location>
        <begin position="12"/>
        <end position="34"/>
    </location>
</feature>
<keyword evidence="10" id="KW-1185">Reference proteome</keyword>
<dbReference type="AlphaFoldDB" id="A0A7X6N5Y6"/>
<accession>A0A7X6N5Y6</accession>
<evidence type="ECO:0000256" key="5">
    <source>
        <dbReference type="ARBA" id="ARBA00022989"/>
    </source>
</evidence>
<evidence type="ECO:0000259" key="8">
    <source>
        <dbReference type="Pfam" id="PF01694"/>
    </source>
</evidence>
<keyword evidence="9" id="KW-0645">Protease</keyword>
<evidence type="ECO:0000256" key="7">
    <source>
        <dbReference type="SAM" id="Phobius"/>
    </source>
</evidence>
<dbReference type="GO" id="GO:0006508">
    <property type="term" value="P:proteolysis"/>
    <property type="evidence" value="ECO:0007669"/>
    <property type="project" value="UniProtKB-KW"/>
</dbReference>
<dbReference type="InterPro" id="IPR022764">
    <property type="entry name" value="Peptidase_S54_rhomboid_dom"/>
</dbReference>
<keyword evidence="4" id="KW-0378">Hydrolase</keyword>
<dbReference type="InterPro" id="IPR050925">
    <property type="entry name" value="Rhomboid_protease_S54"/>
</dbReference>
<feature type="domain" description="Peptidase S54 rhomboid" evidence="8">
    <location>
        <begin position="51"/>
        <end position="187"/>
    </location>
</feature>
<feature type="transmembrane region" description="Helical" evidence="7">
    <location>
        <begin position="92"/>
        <end position="111"/>
    </location>
</feature>
<dbReference type="GO" id="GO:0016020">
    <property type="term" value="C:membrane"/>
    <property type="evidence" value="ECO:0007669"/>
    <property type="project" value="UniProtKB-SubCell"/>
</dbReference>
<keyword evidence="6 7" id="KW-0472">Membrane</keyword>
<dbReference type="Gene3D" id="1.20.1540.10">
    <property type="entry name" value="Rhomboid-like"/>
    <property type="match status" value="1"/>
</dbReference>
<dbReference type="SUPFAM" id="SSF144091">
    <property type="entry name" value="Rhomboid-like"/>
    <property type="match status" value="1"/>
</dbReference>
<proteinExistence type="inferred from homology"/>
<dbReference type="RefSeq" id="WP_168722391.1">
    <property type="nucleotide sequence ID" value="NZ_JAAXPN010000008.1"/>
</dbReference>
<dbReference type="EMBL" id="JAAXPN010000008">
    <property type="protein sequence ID" value="NKZ24595.1"/>
    <property type="molecule type" value="Genomic_DNA"/>
</dbReference>
<reference evidence="9 10" key="1">
    <citation type="submission" date="2020-04" db="EMBL/GenBank/DDBJ databases">
        <title>MicrobeNet Type strains.</title>
        <authorList>
            <person name="Nicholson A.C."/>
        </authorList>
    </citation>
    <scope>NUCLEOTIDE SEQUENCE [LARGE SCALE GENOMIC DNA]</scope>
    <source>
        <strain evidence="9 10">CCUG 61472</strain>
    </source>
</reference>
<organism evidence="9 10">
    <name type="scientific">Periweissella fabalis</name>
    <dbReference type="NCBI Taxonomy" id="1070421"/>
    <lineage>
        <taxon>Bacteria</taxon>
        <taxon>Bacillati</taxon>
        <taxon>Bacillota</taxon>
        <taxon>Bacilli</taxon>
        <taxon>Lactobacillales</taxon>
        <taxon>Lactobacillaceae</taxon>
        <taxon>Periweissella</taxon>
    </lineage>
</organism>
<comment type="caution">
    <text evidence="9">The sequence shown here is derived from an EMBL/GenBank/DDBJ whole genome shotgun (WGS) entry which is preliminary data.</text>
</comment>
<keyword evidence="3 7" id="KW-0812">Transmembrane</keyword>
<evidence type="ECO:0000313" key="10">
    <source>
        <dbReference type="Proteomes" id="UP000549765"/>
    </source>
</evidence>
<evidence type="ECO:0000256" key="1">
    <source>
        <dbReference type="ARBA" id="ARBA00004141"/>
    </source>
</evidence>
<protein>
    <submittedName>
        <fullName evidence="9">Rhomboid family intramembrane serine protease</fullName>
    </submittedName>
</protein>
<feature type="transmembrane region" description="Helical" evidence="7">
    <location>
        <begin position="200"/>
        <end position="220"/>
    </location>
</feature>
<comment type="similarity">
    <text evidence="2">Belongs to the peptidase S54 family.</text>
</comment>
<sequence>MQIINKKPYITYLLVAISIIVFIIMTVSGGTTAIPNLLRFGASFQPYILAGQWYRLITPIFIHIGFEHLFLNMLTVYFCGIFLEQLFGWWRFTLIYMIAGIGGNLLSSSLMPNTISAGASTSIFGMFGAFVMLGFIYRQSDYFHALGRQFGILIIMNLVFALWPGSGIDILGHVGGLITGFLTALMVGTPKNFGPNIRRYQFWGMIGLAIYTIVTMWWLYNG</sequence>
<dbReference type="Pfam" id="PF01694">
    <property type="entry name" value="Rhomboid"/>
    <property type="match status" value="1"/>
</dbReference>
<evidence type="ECO:0000313" key="9">
    <source>
        <dbReference type="EMBL" id="NKZ24595.1"/>
    </source>
</evidence>
<feature type="transmembrane region" description="Helical" evidence="7">
    <location>
        <begin position="146"/>
        <end position="164"/>
    </location>
</feature>
<feature type="transmembrane region" description="Helical" evidence="7">
    <location>
        <begin position="54"/>
        <end position="80"/>
    </location>
</feature>
<dbReference type="Proteomes" id="UP000549765">
    <property type="component" value="Unassembled WGS sequence"/>
</dbReference>
<evidence type="ECO:0000256" key="3">
    <source>
        <dbReference type="ARBA" id="ARBA00022692"/>
    </source>
</evidence>
<dbReference type="GO" id="GO:0004252">
    <property type="term" value="F:serine-type endopeptidase activity"/>
    <property type="evidence" value="ECO:0007669"/>
    <property type="project" value="InterPro"/>
</dbReference>
<dbReference type="PANTHER" id="PTHR43731">
    <property type="entry name" value="RHOMBOID PROTEASE"/>
    <property type="match status" value="1"/>
</dbReference>
<keyword evidence="5 7" id="KW-1133">Transmembrane helix</keyword>
<dbReference type="PANTHER" id="PTHR43731:SF14">
    <property type="entry name" value="PRESENILIN-ASSOCIATED RHOMBOID-LIKE PROTEIN, MITOCHONDRIAL"/>
    <property type="match status" value="1"/>
</dbReference>
<evidence type="ECO:0000256" key="4">
    <source>
        <dbReference type="ARBA" id="ARBA00022801"/>
    </source>
</evidence>
<evidence type="ECO:0000256" key="2">
    <source>
        <dbReference type="ARBA" id="ARBA00009045"/>
    </source>
</evidence>
<gene>
    <name evidence="9" type="ORF">HF964_07295</name>
</gene>
<dbReference type="InterPro" id="IPR035952">
    <property type="entry name" value="Rhomboid-like_sf"/>
</dbReference>